<dbReference type="InterPro" id="IPR005693">
    <property type="entry name" value="Mce"/>
</dbReference>
<comment type="caution">
    <text evidence="4">The sequence shown here is derived from an EMBL/GenBank/DDBJ whole genome shotgun (WGS) entry which is preliminary data.</text>
</comment>
<evidence type="ECO:0000313" key="5">
    <source>
        <dbReference type="Proteomes" id="UP000487268"/>
    </source>
</evidence>
<proteinExistence type="predicted"/>
<keyword evidence="1" id="KW-0472">Membrane</keyword>
<evidence type="ECO:0008006" key="6">
    <source>
        <dbReference type="Google" id="ProtNLM"/>
    </source>
</evidence>
<dbReference type="GO" id="GO:0005576">
    <property type="term" value="C:extracellular region"/>
    <property type="evidence" value="ECO:0007669"/>
    <property type="project" value="TreeGrafter"/>
</dbReference>
<dbReference type="Pfam" id="PF11887">
    <property type="entry name" value="Mce4_CUP1"/>
    <property type="match status" value="1"/>
</dbReference>
<accession>A0A7K0BZP8</accession>
<keyword evidence="1" id="KW-0812">Transmembrane</keyword>
<dbReference type="Pfam" id="PF02470">
    <property type="entry name" value="MlaD"/>
    <property type="match status" value="1"/>
</dbReference>
<dbReference type="InterPro" id="IPR024516">
    <property type="entry name" value="Mce_C"/>
</dbReference>
<evidence type="ECO:0000259" key="2">
    <source>
        <dbReference type="Pfam" id="PF02470"/>
    </source>
</evidence>
<dbReference type="OrthoDB" id="4655264at2"/>
<sequence length="359" mass="37286">MSDETLSPRSRTLFGLAGAGVIAAAAAVVAISSTPSHAGSTYLEAAFSRAGQGLDPGKSDVKIRGITVGTVEKIDLRRDGRVDVKLRLDKGVKVAKTATATVEPVSVFGPKDISLDLGAGELSGPYLADGGRIAQTKDPQELSDTAWPTYRLTKAINPDELAGILHTFSAGLNGQGPALRRTLDNGAKVIDATHADRAYLAQILDQAHGLSGTLADRGGTLNGTIRDFNSLAPVVYSRPDKVQQLLAQGSRLADGVGGTLAAHGTNLGRVIDGTGKALTVVAARDEKLPVMIDGLNGFFNLLAGIIRTPGPQGTMLAQALDVFPLDLCQIFVDNCTPKPKSTAFDLSTGGAKKTGQGRR</sequence>
<dbReference type="AlphaFoldDB" id="A0A7K0BZP8"/>
<keyword evidence="1" id="KW-1133">Transmembrane helix</keyword>
<evidence type="ECO:0000313" key="4">
    <source>
        <dbReference type="EMBL" id="MQY06660.1"/>
    </source>
</evidence>
<feature type="domain" description="Mce/MlaD" evidence="2">
    <location>
        <begin position="41"/>
        <end position="116"/>
    </location>
</feature>
<dbReference type="Proteomes" id="UP000487268">
    <property type="component" value="Unassembled WGS sequence"/>
</dbReference>
<reference evidence="4 5" key="1">
    <citation type="submission" date="2019-10" db="EMBL/GenBank/DDBJ databases">
        <title>Actinomadura rubteroloni sp. nov. and Actinomadura macrotermitis sp. nov., isolated from the gut of fungus growing-termite Macrotermes natalensis.</title>
        <authorList>
            <person name="Benndorf R."/>
            <person name="Martin K."/>
            <person name="Kuefner M."/>
            <person name="De Beer W."/>
            <person name="Kaster A.-K."/>
            <person name="Vollmers J."/>
            <person name="Poulsen M."/>
            <person name="Beemelmanns C."/>
        </authorList>
    </citation>
    <scope>NUCLEOTIDE SEQUENCE [LARGE SCALE GENOMIC DNA]</scope>
    <source>
        <strain evidence="4 5">RB68</strain>
    </source>
</reference>
<dbReference type="NCBIfam" id="TIGR00996">
    <property type="entry name" value="Mtu_fam_mce"/>
    <property type="match status" value="1"/>
</dbReference>
<dbReference type="RefSeq" id="WP_153536049.1">
    <property type="nucleotide sequence ID" value="NZ_WEGH01000003.1"/>
</dbReference>
<dbReference type="PANTHER" id="PTHR33371">
    <property type="entry name" value="INTERMEMBRANE PHOSPHOLIPID TRANSPORT SYSTEM BINDING PROTEIN MLAD-RELATED"/>
    <property type="match status" value="1"/>
</dbReference>
<organism evidence="4 5">
    <name type="scientific">Actinomadura macrotermitis</name>
    <dbReference type="NCBI Taxonomy" id="2585200"/>
    <lineage>
        <taxon>Bacteria</taxon>
        <taxon>Bacillati</taxon>
        <taxon>Actinomycetota</taxon>
        <taxon>Actinomycetes</taxon>
        <taxon>Streptosporangiales</taxon>
        <taxon>Thermomonosporaceae</taxon>
        <taxon>Actinomadura</taxon>
    </lineage>
</organism>
<dbReference type="InterPro" id="IPR052336">
    <property type="entry name" value="MlaD_Phospholipid_Transporter"/>
</dbReference>
<protein>
    <recommendedName>
        <fullName evidence="6">MCE family protein</fullName>
    </recommendedName>
</protein>
<feature type="domain" description="Mammalian cell entry C-terminal" evidence="3">
    <location>
        <begin position="127"/>
        <end position="297"/>
    </location>
</feature>
<evidence type="ECO:0000259" key="3">
    <source>
        <dbReference type="Pfam" id="PF11887"/>
    </source>
</evidence>
<gene>
    <name evidence="4" type="ORF">ACRB68_47550</name>
</gene>
<keyword evidence="5" id="KW-1185">Reference proteome</keyword>
<dbReference type="EMBL" id="WEGH01000003">
    <property type="protein sequence ID" value="MQY06660.1"/>
    <property type="molecule type" value="Genomic_DNA"/>
</dbReference>
<feature type="transmembrane region" description="Helical" evidence="1">
    <location>
        <begin position="12"/>
        <end position="31"/>
    </location>
</feature>
<evidence type="ECO:0000256" key="1">
    <source>
        <dbReference type="SAM" id="Phobius"/>
    </source>
</evidence>
<dbReference type="InterPro" id="IPR003399">
    <property type="entry name" value="Mce/MlaD"/>
</dbReference>
<dbReference type="PANTHER" id="PTHR33371:SF16">
    <property type="entry name" value="MCE-FAMILY PROTEIN MCE3F"/>
    <property type="match status" value="1"/>
</dbReference>
<name>A0A7K0BZP8_9ACTN</name>